<protein>
    <submittedName>
        <fullName evidence="2">GNAT family N-acetyltransferase</fullName>
        <ecNumber evidence="2">2.3.-.-</ecNumber>
    </submittedName>
</protein>
<reference evidence="3" key="1">
    <citation type="journal article" date="2019" name="Int. J. Syst. Evol. Microbiol.">
        <title>The Global Catalogue of Microorganisms (GCM) 10K type strain sequencing project: providing services to taxonomists for standard genome sequencing and annotation.</title>
        <authorList>
            <consortium name="The Broad Institute Genomics Platform"/>
            <consortium name="The Broad Institute Genome Sequencing Center for Infectious Disease"/>
            <person name="Wu L."/>
            <person name="Ma J."/>
        </authorList>
    </citation>
    <scope>NUCLEOTIDE SEQUENCE [LARGE SCALE GENOMIC DNA]</scope>
    <source>
        <strain evidence="3">CCUG 56608</strain>
    </source>
</reference>
<organism evidence="2 3">
    <name type="scientific">Oceanobacillus locisalsi</name>
    <dbReference type="NCBI Taxonomy" id="546107"/>
    <lineage>
        <taxon>Bacteria</taxon>
        <taxon>Bacillati</taxon>
        <taxon>Bacillota</taxon>
        <taxon>Bacilli</taxon>
        <taxon>Bacillales</taxon>
        <taxon>Bacillaceae</taxon>
        <taxon>Oceanobacillus</taxon>
    </lineage>
</organism>
<dbReference type="SUPFAM" id="SSF55729">
    <property type="entry name" value="Acyl-CoA N-acyltransferases (Nat)"/>
    <property type="match status" value="1"/>
</dbReference>
<dbReference type="EC" id="2.3.-.-" evidence="2"/>
<dbReference type="Gene3D" id="3.40.630.30">
    <property type="match status" value="1"/>
</dbReference>
<keyword evidence="3" id="KW-1185">Reference proteome</keyword>
<dbReference type="GO" id="GO:0016746">
    <property type="term" value="F:acyltransferase activity"/>
    <property type="evidence" value="ECO:0007669"/>
    <property type="project" value="UniProtKB-KW"/>
</dbReference>
<evidence type="ECO:0000313" key="2">
    <source>
        <dbReference type="EMBL" id="MFD1065090.1"/>
    </source>
</evidence>
<dbReference type="Proteomes" id="UP001597041">
    <property type="component" value="Unassembled WGS sequence"/>
</dbReference>
<feature type="domain" description="N-acetyltransferase" evidence="1">
    <location>
        <begin position="22"/>
        <end position="185"/>
    </location>
</feature>
<proteinExistence type="predicted"/>
<keyword evidence="2" id="KW-0012">Acyltransferase</keyword>
<gene>
    <name evidence="2" type="ORF">ACFQ19_03535</name>
</gene>
<evidence type="ECO:0000259" key="1">
    <source>
        <dbReference type="PROSITE" id="PS51186"/>
    </source>
</evidence>
<dbReference type="PANTHER" id="PTHR43441">
    <property type="entry name" value="RIBOSOMAL-PROTEIN-SERINE ACETYLTRANSFERASE"/>
    <property type="match status" value="1"/>
</dbReference>
<sequence>MCTIVEEPLLLTFPDQFETERLTIRSPKPEDWKQIYTAMQASINELRPWLPFARKEQTEIDVQKTTKEAYLNFLSREDLRFHAFDKETGEFVISTGLHRINWDVRKFEIGYWVDTKHRGNGYVTEVVTGLTTFAFRELQANRVEIRCDPRNMKSKAVAERAGFELEGILRNDVIEENGELRDTCIFAVIEDPIIDEK</sequence>
<dbReference type="InterPro" id="IPR000182">
    <property type="entry name" value="GNAT_dom"/>
</dbReference>
<dbReference type="EMBL" id="JBHTKK010000002">
    <property type="protein sequence ID" value="MFD1065090.1"/>
    <property type="molecule type" value="Genomic_DNA"/>
</dbReference>
<dbReference type="PANTHER" id="PTHR43441:SF3">
    <property type="entry name" value="ACETYLTRANSFERASE"/>
    <property type="match status" value="1"/>
</dbReference>
<name>A0ABW3NF41_9BACI</name>
<dbReference type="Pfam" id="PF13302">
    <property type="entry name" value="Acetyltransf_3"/>
    <property type="match status" value="1"/>
</dbReference>
<evidence type="ECO:0000313" key="3">
    <source>
        <dbReference type="Proteomes" id="UP001597041"/>
    </source>
</evidence>
<dbReference type="RefSeq" id="WP_379590636.1">
    <property type="nucleotide sequence ID" value="NZ_JBHTKK010000002.1"/>
</dbReference>
<dbReference type="InterPro" id="IPR016181">
    <property type="entry name" value="Acyl_CoA_acyltransferase"/>
</dbReference>
<keyword evidence="2" id="KW-0808">Transferase</keyword>
<accession>A0ABW3NF41</accession>
<comment type="caution">
    <text evidence="2">The sequence shown here is derived from an EMBL/GenBank/DDBJ whole genome shotgun (WGS) entry which is preliminary data.</text>
</comment>
<dbReference type="PROSITE" id="PS51186">
    <property type="entry name" value="GNAT"/>
    <property type="match status" value="1"/>
</dbReference>
<dbReference type="InterPro" id="IPR051908">
    <property type="entry name" value="Ribosomal_N-acetyltransferase"/>
</dbReference>